<reference evidence="1" key="1">
    <citation type="journal article" date="2023" name="Nat. Commun.">
        <title>Diploid and tetraploid genomes of Acorus and the evolution of monocots.</title>
        <authorList>
            <person name="Ma L."/>
            <person name="Liu K.W."/>
            <person name="Li Z."/>
            <person name="Hsiao Y.Y."/>
            <person name="Qi Y."/>
            <person name="Fu T."/>
            <person name="Tang G.D."/>
            <person name="Zhang D."/>
            <person name="Sun W.H."/>
            <person name="Liu D.K."/>
            <person name="Li Y."/>
            <person name="Chen G.Z."/>
            <person name="Liu X.D."/>
            <person name="Liao X.Y."/>
            <person name="Jiang Y.T."/>
            <person name="Yu X."/>
            <person name="Hao Y."/>
            <person name="Huang J."/>
            <person name="Zhao X.W."/>
            <person name="Ke S."/>
            <person name="Chen Y.Y."/>
            <person name="Wu W.L."/>
            <person name="Hsu J.L."/>
            <person name="Lin Y.F."/>
            <person name="Huang M.D."/>
            <person name="Li C.Y."/>
            <person name="Huang L."/>
            <person name="Wang Z.W."/>
            <person name="Zhao X."/>
            <person name="Zhong W.Y."/>
            <person name="Peng D.H."/>
            <person name="Ahmad S."/>
            <person name="Lan S."/>
            <person name="Zhang J.S."/>
            <person name="Tsai W.C."/>
            <person name="Van de Peer Y."/>
            <person name="Liu Z.J."/>
        </authorList>
    </citation>
    <scope>NUCLEOTIDE SEQUENCE</scope>
    <source>
        <strain evidence="1">CP</strain>
    </source>
</reference>
<keyword evidence="2" id="KW-1185">Reference proteome</keyword>
<sequence length="68" mass="7726">MDGMAIRDCYKRLIKKTPFNILVSIPKMQFQAELVDIIVNNYNPDGDNFEIGGKPIILIAKDFALIIE</sequence>
<dbReference type="Proteomes" id="UP001180020">
    <property type="component" value="Unassembled WGS sequence"/>
</dbReference>
<evidence type="ECO:0000313" key="1">
    <source>
        <dbReference type="EMBL" id="KAK1308690.1"/>
    </source>
</evidence>
<accession>A0AAV9E5E0</accession>
<name>A0AAV9E5E0_ACOCL</name>
<proteinExistence type="predicted"/>
<evidence type="ECO:0000313" key="2">
    <source>
        <dbReference type="Proteomes" id="UP001180020"/>
    </source>
</evidence>
<protein>
    <submittedName>
        <fullName evidence="1">Uncharacterized protein</fullName>
    </submittedName>
</protein>
<gene>
    <name evidence="1" type="ORF">QJS10_CPA09g00542</name>
</gene>
<organism evidence="1 2">
    <name type="scientific">Acorus calamus</name>
    <name type="common">Sweet flag</name>
    <dbReference type="NCBI Taxonomy" id="4465"/>
    <lineage>
        <taxon>Eukaryota</taxon>
        <taxon>Viridiplantae</taxon>
        <taxon>Streptophyta</taxon>
        <taxon>Embryophyta</taxon>
        <taxon>Tracheophyta</taxon>
        <taxon>Spermatophyta</taxon>
        <taxon>Magnoliopsida</taxon>
        <taxon>Liliopsida</taxon>
        <taxon>Acoraceae</taxon>
        <taxon>Acorus</taxon>
    </lineage>
</organism>
<dbReference type="EMBL" id="JAUJYO010000009">
    <property type="protein sequence ID" value="KAK1308690.1"/>
    <property type="molecule type" value="Genomic_DNA"/>
</dbReference>
<reference evidence="1" key="2">
    <citation type="submission" date="2023-06" db="EMBL/GenBank/DDBJ databases">
        <authorList>
            <person name="Ma L."/>
            <person name="Liu K.-W."/>
            <person name="Li Z."/>
            <person name="Hsiao Y.-Y."/>
            <person name="Qi Y."/>
            <person name="Fu T."/>
            <person name="Tang G."/>
            <person name="Zhang D."/>
            <person name="Sun W.-H."/>
            <person name="Liu D.-K."/>
            <person name="Li Y."/>
            <person name="Chen G.-Z."/>
            <person name="Liu X.-D."/>
            <person name="Liao X.-Y."/>
            <person name="Jiang Y.-T."/>
            <person name="Yu X."/>
            <person name="Hao Y."/>
            <person name="Huang J."/>
            <person name="Zhao X.-W."/>
            <person name="Ke S."/>
            <person name="Chen Y.-Y."/>
            <person name="Wu W.-L."/>
            <person name="Hsu J.-L."/>
            <person name="Lin Y.-F."/>
            <person name="Huang M.-D."/>
            <person name="Li C.-Y."/>
            <person name="Huang L."/>
            <person name="Wang Z.-W."/>
            <person name="Zhao X."/>
            <person name="Zhong W.-Y."/>
            <person name="Peng D.-H."/>
            <person name="Ahmad S."/>
            <person name="Lan S."/>
            <person name="Zhang J.-S."/>
            <person name="Tsai W.-C."/>
            <person name="Van De Peer Y."/>
            <person name="Liu Z.-J."/>
        </authorList>
    </citation>
    <scope>NUCLEOTIDE SEQUENCE</scope>
    <source>
        <strain evidence="1">CP</strain>
        <tissue evidence="1">Leaves</tissue>
    </source>
</reference>
<dbReference type="AlphaFoldDB" id="A0AAV9E5E0"/>
<comment type="caution">
    <text evidence="1">The sequence shown here is derived from an EMBL/GenBank/DDBJ whole genome shotgun (WGS) entry which is preliminary data.</text>
</comment>